<dbReference type="EMBL" id="BLKC01000155">
    <property type="protein sequence ID" value="GFF57563.1"/>
    <property type="molecule type" value="Genomic_DNA"/>
</dbReference>
<organism evidence="2 3">
    <name type="scientific">Aspergillus udagawae</name>
    <dbReference type="NCBI Taxonomy" id="91492"/>
    <lineage>
        <taxon>Eukaryota</taxon>
        <taxon>Fungi</taxon>
        <taxon>Dikarya</taxon>
        <taxon>Ascomycota</taxon>
        <taxon>Pezizomycotina</taxon>
        <taxon>Eurotiomycetes</taxon>
        <taxon>Eurotiomycetidae</taxon>
        <taxon>Eurotiales</taxon>
        <taxon>Aspergillaceae</taxon>
        <taxon>Aspergillus</taxon>
        <taxon>Aspergillus subgen. Fumigati</taxon>
    </lineage>
</organism>
<feature type="compositionally biased region" description="Polar residues" evidence="1">
    <location>
        <begin position="42"/>
        <end position="64"/>
    </location>
</feature>
<dbReference type="Proteomes" id="UP000465221">
    <property type="component" value="Unassembled WGS sequence"/>
</dbReference>
<feature type="region of interest" description="Disordered" evidence="1">
    <location>
        <begin position="24"/>
        <end position="85"/>
    </location>
</feature>
<name>A0A8H3XQK6_9EURO</name>
<dbReference type="AlphaFoldDB" id="A0A8H3XQK6"/>
<accession>A0A8H3XQK6</accession>
<evidence type="ECO:0000256" key="1">
    <source>
        <dbReference type="SAM" id="MobiDB-lite"/>
    </source>
</evidence>
<evidence type="ECO:0000313" key="2">
    <source>
        <dbReference type="EMBL" id="GFF57563.1"/>
    </source>
</evidence>
<reference evidence="2 3" key="1">
    <citation type="submission" date="2020-01" db="EMBL/GenBank/DDBJ databases">
        <title>Draft genome sequence of Aspergillus udagawae IFM 46972.</title>
        <authorList>
            <person name="Takahashi H."/>
            <person name="Yaguchi T."/>
        </authorList>
    </citation>
    <scope>NUCLEOTIDE SEQUENCE [LARGE SCALE GENOMIC DNA]</scope>
    <source>
        <strain evidence="2 3">IFM 46972</strain>
    </source>
</reference>
<proteinExistence type="predicted"/>
<evidence type="ECO:0000313" key="3">
    <source>
        <dbReference type="Proteomes" id="UP000465221"/>
    </source>
</evidence>
<comment type="caution">
    <text evidence="2">The sequence shown here is derived from an EMBL/GenBank/DDBJ whole genome shotgun (WGS) entry which is preliminary data.</text>
</comment>
<protein>
    <submittedName>
        <fullName evidence="2">Uncharacterized protein</fullName>
    </submittedName>
</protein>
<gene>
    <name evidence="2" type="ORF">IFM46972_10836</name>
</gene>
<sequence length="341" mass="38338">MTYNERTVAAVAALVALRTLRALSQPRPGPSTRDYSSDRAPLSSTTNTESASLNSAVASDTDSSMARHEPAAPAQDPANTFEAPGTKTREHYVFSSRLLFTSTDLFRSDVGDLLQNLYPAWQQEGFWGTECDLFHAHDSIIHRLVKVTKYVTKLRECERVGHIQLEVGFLLQYVLFDELSRCCSRDIHPADIVMKALYPEDWETVSLKIQTARHGKLRKQLNFGRRWSMAVEKLSCGVILLGGRRLSSIIHSGIILKDLAGLLDHIATQHPETVRIYRSLDETVKSLLTGSKPPVVDSTRICREIEVYLQGLRGLNAPEARRRSGIYHQNESLQQGKRKRL</sequence>